<dbReference type="SMART" id="SM00278">
    <property type="entry name" value="HhH1"/>
    <property type="match status" value="2"/>
</dbReference>
<evidence type="ECO:0000256" key="4">
    <source>
        <dbReference type="ARBA" id="ARBA00012720"/>
    </source>
</evidence>
<dbReference type="FunFam" id="3.30.210.10:FF:000002">
    <property type="entry name" value="DNA polymerase"/>
    <property type="match status" value="1"/>
</dbReference>
<keyword evidence="15" id="KW-0234">DNA repair</keyword>
<comment type="function">
    <text evidence="21">Repair polymerase that plays a key role in base-excision repair. During this process, the damaged base is excised by specific DNA glycosylases, the DNA backbone is nicked at the abasic site by an apurinic/apyrimidic (AP) endonuclease, and POLB removes 5'-deoxyribose-phosphate from the preincised AP site acting as a 5'-deoxyribose-phosphate lyase (5'-dRP lyase); through its DNA polymerase activity, it adds one nucleotide to the 3' end of the arising single-nucleotide gap. Conducts 'gap-filling' DNA synthesis in a stepwise distributive fashion rather than in a processive fashion as for other DNA polymerases. It is also able to cleave sugar-phosphate bonds 3' to an intact AP site, acting as an AP lyase.</text>
</comment>
<dbReference type="InterPro" id="IPR028207">
    <property type="entry name" value="DNA_pol_B_palm_palm"/>
</dbReference>
<dbReference type="Gene3D" id="3.30.210.10">
    <property type="entry name" value="DNA polymerase, thumb domain"/>
    <property type="match status" value="1"/>
</dbReference>
<dbReference type="InterPro" id="IPR010996">
    <property type="entry name" value="HHH_MUS81"/>
</dbReference>
<reference evidence="25" key="1">
    <citation type="journal article" date="2020" name="Nature">
        <title>Giant virus diversity and host interactions through global metagenomics.</title>
        <authorList>
            <person name="Schulz F."/>
            <person name="Roux S."/>
            <person name="Paez-Espino D."/>
            <person name="Jungbluth S."/>
            <person name="Walsh D.A."/>
            <person name="Denef V.J."/>
            <person name="McMahon K.D."/>
            <person name="Konstantinidis K.T."/>
            <person name="Eloe-Fadrosh E.A."/>
            <person name="Kyrpides N.C."/>
            <person name="Woyke T."/>
        </authorList>
    </citation>
    <scope>NUCLEOTIDE SEQUENCE</scope>
    <source>
        <strain evidence="25">GVMAG-M-3300023184-62</strain>
    </source>
</reference>
<evidence type="ECO:0000256" key="11">
    <source>
        <dbReference type="ARBA" id="ARBA00022763"/>
    </source>
</evidence>
<dbReference type="GO" id="GO:0006303">
    <property type="term" value="P:double-strand break repair via nonhomologous end joining"/>
    <property type="evidence" value="ECO:0007669"/>
    <property type="project" value="TreeGrafter"/>
</dbReference>
<keyword evidence="13" id="KW-0239">DNA-directed DNA polymerase</keyword>
<evidence type="ECO:0000256" key="7">
    <source>
        <dbReference type="ARBA" id="ARBA00022634"/>
    </source>
</evidence>
<dbReference type="PRINTS" id="PR00870">
    <property type="entry name" value="DNAPOLXBETA"/>
</dbReference>
<dbReference type="GO" id="GO:0005634">
    <property type="term" value="C:nucleus"/>
    <property type="evidence" value="ECO:0007669"/>
    <property type="project" value="TreeGrafter"/>
</dbReference>
<keyword evidence="9" id="KW-0548">Nucleotidyltransferase</keyword>
<dbReference type="AlphaFoldDB" id="A0A6C0IAH8"/>
<evidence type="ECO:0000259" key="24">
    <source>
        <dbReference type="SMART" id="SM00483"/>
    </source>
</evidence>
<dbReference type="Pfam" id="PF14792">
    <property type="entry name" value="DNA_pol_B_palm"/>
    <property type="match status" value="1"/>
</dbReference>
<dbReference type="Gene3D" id="1.10.150.110">
    <property type="entry name" value="DNA polymerase beta, N-terminal domain-like"/>
    <property type="match status" value="1"/>
</dbReference>
<evidence type="ECO:0000259" key="23">
    <source>
        <dbReference type="SMART" id="SM00278"/>
    </source>
</evidence>
<keyword evidence="10" id="KW-0235">DNA replication</keyword>
<evidence type="ECO:0000256" key="3">
    <source>
        <dbReference type="ARBA" id="ARBA00012417"/>
    </source>
</evidence>
<dbReference type="EC" id="4.2.99.18" evidence="4"/>
<dbReference type="Pfam" id="PF14791">
    <property type="entry name" value="DNA_pol_B_thumb"/>
    <property type="match status" value="1"/>
</dbReference>
<keyword evidence="14" id="KW-0915">Sodium</keyword>
<keyword evidence="6" id="KW-0488">Methylation</keyword>
<dbReference type="GO" id="GO:0005737">
    <property type="term" value="C:cytoplasm"/>
    <property type="evidence" value="ECO:0007669"/>
    <property type="project" value="UniProtKB-SubCell"/>
</dbReference>
<dbReference type="SUPFAM" id="SSF47802">
    <property type="entry name" value="DNA polymerase beta, N-terminal domain-like"/>
    <property type="match status" value="1"/>
</dbReference>
<dbReference type="GO" id="GO:0003677">
    <property type="term" value="F:DNA binding"/>
    <property type="evidence" value="ECO:0007669"/>
    <property type="project" value="InterPro"/>
</dbReference>
<dbReference type="CDD" id="cd00141">
    <property type="entry name" value="NT_POLXc"/>
    <property type="match status" value="1"/>
</dbReference>
<accession>A0A6C0IAH8</accession>
<comment type="cofactor">
    <cofactor evidence="1">
        <name>Mg(2+)</name>
        <dbReference type="ChEBI" id="CHEBI:18420"/>
    </cofactor>
</comment>
<dbReference type="InterPro" id="IPR002008">
    <property type="entry name" value="DNA_pol_X_beta-like"/>
</dbReference>
<evidence type="ECO:0000256" key="2">
    <source>
        <dbReference type="ARBA" id="ARBA00004496"/>
    </source>
</evidence>
<keyword evidence="11" id="KW-0227">DNA damage</keyword>
<evidence type="ECO:0000256" key="14">
    <source>
        <dbReference type="ARBA" id="ARBA00023053"/>
    </source>
</evidence>
<evidence type="ECO:0000256" key="19">
    <source>
        <dbReference type="ARBA" id="ARBA00044632"/>
    </source>
</evidence>
<dbReference type="GO" id="GO:0140078">
    <property type="term" value="F:class I DNA-(apurinic or apyrimidinic site) endonuclease activity"/>
    <property type="evidence" value="ECO:0007669"/>
    <property type="project" value="UniProtKB-EC"/>
</dbReference>
<dbReference type="InterPro" id="IPR002054">
    <property type="entry name" value="DNA-dir_DNA_pol_X"/>
</dbReference>
<dbReference type="PRINTS" id="PR00869">
    <property type="entry name" value="DNAPOLX"/>
</dbReference>
<evidence type="ECO:0000256" key="1">
    <source>
        <dbReference type="ARBA" id="ARBA00001946"/>
    </source>
</evidence>
<evidence type="ECO:0000256" key="10">
    <source>
        <dbReference type="ARBA" id="ARBA00022705"/>
    </source>
</evidence>
<evidence type="ECO:0000256" key="20">
    <source>
        <dbReference type="ARBA" id="ARBA00044678"/>
    </source>
</evidence>
<dbReference type="Pfam" id="PF10391">
    <property type="entry name" value="DNA_pol_lambd_f"/>
    <property type="match status" value="1"/>
</dbReference>
<evidence type="ECO:0000256" key="13">
    <source>
        <dbReference type="ARBA" id="ARBA00022932"/>
    </source>
</evidence>
<dbReference type="SUPFAM" id="SSF81301">
    <property type="entry name" value="Nucleotidyltransferase"/>
    <property type="match status" value="1"/>
</dbReference>
<dbReference type="InterPro" id="IPR022312">
    <property type="entry name" value="DNA_pol_X"/>
</dbReference>
<dbReference type="InterPro" id="IPR003583">
    <property type="entry name" value="Hlx-hairpin-Hlx_DNA-bd_motif"/>
</dbReference>
<dbReference type="GO" id="GO:0003887">
    <property type="term" value="F:DNA-directed DNA polymerase activity"/>
    <property type="evidence" value="ECO:0007669"/>
    <property type="project" value="UniProtKB-KW"/>
</dbReference>
<evidence type="ECO:0000256" key="21">
    <source>
        <dbReference type="ARBA" id="ARBA00045548"/>
    </source>
</evidence>
<dbReference type="InterPro" id="IPR037160">
    <property type="entry name" value="DNA_Pol_thumb_sf"/>
</dbReference>
<dbReference type="PANTHER" id="PTHR11276:SF28">
    <property type="entry name" value="DNA POLYMERASE LAMBDA"/>
    <property type="match status" value="1"/>
</dbReference>
<dbReference type="SMART" id="SM00483">
    <property type="entry name" value="POLXc"/>
    <property type="match status" value="1"/>
</dbReference>
<evidence type="ECO:0000256" key="6">
    <source>
        <dbReference type="ARBA" id="ARBA00022481"/>
    </source>
</evidence>
<evidence type="ECO:0000256" key="16">
    <source>
        <dbReference type="ARBA" id="ARBA00023239"/>
    </source>
</evidence>
<name>A0A6C0IAH8_9ZZZZ</name>
<evidence type="ECO:0000256" key="5">
    <source>
        <dbReference type="ARBA" id="ARBA00020020"/>
    </source>
</evidence>
<dbReference type="Pfam" id="PF14716">
    <property type="entry name" value="HHH_8"/>
    <property type="match status" value="1"/>
</dbReference>
<comment type="catalytic activity">
    <reaction evidence="19">
        <text>2'-deoxyribonucleotide-(2'-deoxyribose 5'-phosphate)-2'-deoxyribonucleotide-DNA = a 3'-end 2'-deoxyribonucleotide-(2,3-dehydro-2,3-deoxyribose 5'-phosphate)-DNA + a 5'-end 5'-phospho-2'-deoxyribonucleoside-DNA + H(+)</text>
        <dbReference type="Rhea" id="RHEA:66592"/>
        <dbReference type="Rhea" id="RHEA-COMP:13180"/>
        <dbReference type="Rhea" id="RHEA-COMP:16897"/>
        <dbReference type="Rhea" id="RHEA-COMP:17067"/>
        <dbReference type="ChEBI" id="CHEBI:15378"/>
        <dbReference type="ChEBI" id="CHEBI:136412"/>
        <dbReference type="ChEBI" id="CHEBI:157695"/>
        <dbReference type="ChEBI" id="CHEBI:167181"/>
        <dbReference type="EC" id="4.2.99.18"/>
    </reaction>
</comment>
<evidence type="ECO:0000256" key="9">
    <source>
        <dbReference type="ARBA" id="ARBA00022695"/>
    </source>
</evidence>
<dbReference type="PANTHER" id="PTHR11276">
    <property type="entry name" value="DNA POLYMERASE TYPE-X FAMILY MEMBER"/>
    <property type="match status" value="1"/>
</dbReference>
<dbReference type="Gene3D" id="1.10.150.20">
    <property type="entry name" value="5' to 3' exonuclease, C-terminal subdomain"/>
    <property type="match status" value="1"/>
</dbReference>
<dbReference type="Gene3D" id="3.30.460.10">
    <property type="entry name" value="Beta Polymerase, domain 2"/>
    <property type="match status" value="1"/>
</dbReference>
<comment type="catalytic activity">
    <reaction evidence="22">
        <text>DNA(n) + a 2'-deoxyribonucleoside 5'-triphosphate = DNA(n+1) + diphosphate</text>
        <dbReference type="Rhea" id="RHEA:22508"/>
        <dbReference type="Rhea" id="RHEA-COMP:17339"/>
        <dbReference type="Rhea" id="RHEA-COMP:17340"/>
        <dbReference type="ChEBI" id="CHEBI:33019"/>
        <dbReference type="ChEBI" id="CHEBI:61560"/>
        <dbReference type="ChEBI" id="CHEBI:173112"/>
        <dbReference type="EC" id="2.7.7.7"/>
    </reaction>
</comment>
<comment type="catalytic activity">
    <reaction evidence="20">
        <text>a 5'-end 2'-deoxyribose-2'-deoxyribonucleotide-DNA = (2E,4S)-4-hydroxypenten-2-al-5-phosphate + a 5'-end 5'-phospho-2'-deoxyribonucleoside-DNA + H(+)</text>
        <dbReference type="Rhea" id="RHEA:76255"/>
        <dbReference type="Rhea" id="RHEA-COMP:13180"/>
        <dbReference type="Rhea" id="RHEA-COMP:18657"/>
        <dbReference type="ChEBI" id="CHEBI:15378"/>
        <dbReference type="ChEBI" id="CHEBI:136412"/>
        <dbReference type="ChEBI" id="CHEBI:195194"/>
        <dbReference type="ChEBI" id="CHEBI:195195"/>
    </reaction>
</comment>
<dbReference type="SUPFAM" id="SSF81585">
    <property type="entry name" value="PsbU/PolX domain-like"/>
    <property type="match status" value="1"/>
</dbReference>
<keyword evidence="8" id="KW-0808">Transferase</keyword>
<proteinExistence type="predicted"/>
<feature type="domain" description="DNA-directed DNA polymerase X" evidence="24">
    <location>
        <begin position="3"/>
        <end position="311"/>
    </location>
</feature>
<evidence type="ECO:0000256" key="17">
    <source>
        <dbReference type="ARBA" id="ARBA00035717"/>
    </source>
</evidence>
<keyword evidence="16" id="KW-0456">Lyase</keyword>
<comment type="subcellular location">
    <subcellularLocation>
        <location evidence="2">Cytoplasm</location>
    </subcellularLocation>
</comment>
<evidence type="ECO:0000256" key="8">
    <source>
        <dbReference type="ARBA" id="ARBA00022679"/>
    </source>
</evidence>
<dbReference type="InterPro" id="IPR018944">
    <property type="entry name" value="DNA_pol_lambd_fingers_domain"/>
</dbReference>
<protein>
    <recommendedName>
        <fullName evidence="5">DNA polymerase beta</fullName>
        <ecNumber evidence="3">2.7.7.7</ecNumber>
        <ecNumber evidence="4">4.2.99.18</ecNumber>
    </recommendedName>
    <alternativeName>
        <fullName evidence="17">5'-deoxyribose-phosphate lyase</fullName>
    </alternativeName>
    <alternativeName>
        <fullName evidence="18">AP lyase</fullName>
    </alternativeName>
</protein>
<evidence type="ECO:0000256" key="15">
    <source>
        <dbReference type="ARBA" id="ARBA00023204"/>
    </source>
</evidence>
<dbReference type="InterPro" id="IPR027421">
    <property type="entry name" value="DNA_pol_lamdba_lyase_dom_sf"/>
</dbReference>
<dbReference type="EMBL" id="MN740152">
    <property type="protein sequence ID" value="QHT90041.1"/>
    <property type="molecule type" value="Genomic_DNA"/>
</dbReference>
<evidence type="ECO:0000256" key="22">
    <source>
        <dbReference type="ARBA" id="ARBA00049244"/>
    </source>
</evidence>
<dbReference type="InterPro" id="IPR043519">
    <property type="entry name" value="NT_sf"/>
</dbReference>
<evidence type="ECO:0000313" key="25">
    <source>
        <dbReference type="EMBL" id="QHT90041.1"/>
    </source>
</evidence>
<feature type="domain" description="Helix-hairpin-helix DNA-binding motif class 1" evidence="23">
    <location>
        <begin position="90"/>
        <end position="109"/>
    </location>
</feature>
<dbReference type="InterPro" id="IPR029398">
    <property type="entry name" value="PolB_thumb"/>
</dbReference>
<feature type="domain" description="Helix-hairpin-helix DNA-binding motif class 1" evidence="23">
    <location>
        <begin position="49"/>
        <end position="68"/>
    </location>
</feature>
<dbReference type="EC" id="2.7.7.7" evidence="3"/>
<evidence type="ECO:0000256" key="18">
    <source>
        <dbReference type="ARBA" id="ARBA00035726"/>
    </source>
</evidence>
<keyword evidence="12" id="KW-0832">Ubl conjugation</keyword>
<keyword evidence="7" id="KW-0237">DNA synthesis</keyword>
<sequence length="339" mass="38186">MTDARPAIIDALDTLRKRDVAEKHHFQARAYTKVISQLKTMEKPIITSADADGLEGIGAKIKDKIREIIETGSLRAAEKAKAEYPIELYDSLQKIYGVGPVKAKDLVEKEKIKSIADLRTRLAKNPKLLNENQMIGLQYYEDINERIPRKEMTAHAKLLMAALPPTLEGTIVGSYRRQAETSGDIDMLLKGSDGFKEYIATLKQKHYILETLAEGDKKCLAVAKLPSTSKGRRLDLLVTPKEEYAYAILYFTGSDVFNVAMRRYALTLGYSLNEHTMTPTKPDVGLPPDMETEQDIFQFLGLQYIEPQDRKGEANIIHLPVKVYTKVRVKKCGTRKAKN</sequence>
<evidence type="ECO:0000256" key="12">
    <source>
        <dbReference type="ARBA" id="ARBA00022843"/>
    </source>
</evidence>
<organism evidence="25">
    <name type="scientific">viral metagenome</name>
    <dbReference type="NCBI Taxonomy" id="1070528"/>
    <lineage>
        <taxon>unclassified sequences</taxon>
        <taxon>metagenomes</taxon>
        <taxon>organismal metagenomes</taxon>
    </lineage>
</organism>